<dbReference type="PANTHER" id="PTHR21198">
    <property type="entry name" value="GLUTAMATE RACEMASE"/>
    <property type="match status" value="1"/>
</dbReference>
<keyword evidence="1" id="KW-0413">Isomerase</keyword>
<organism evidence="2">
    <name type="scientific">Pyrodinium bahamense</name>
    <dbReference type="NCBI Taxonomy" id="73915"/>
    <lineage>
        <taxon>Eukaryota</taxon>
        <taxon>Sar</taxon>
        <taxon>Alveolata</taxon>
        <taxon>Dinophyceae</taxon>
        <taxon>Gonyaulacales</taxon>
        <taxon>Pyrocystaceae</taxon>
        <taxon>Pyrodinium</taxon>
    </lineage>
</organism>
<dbReference type="SUPFAM" id="SSF53681">
    <property type="entry name" value="Aspartate/glutamate racemase"/>
    <property type="match status" value="2"/>
</dbReference>
<evidence type="ECO:0000256" key="1">
    <source>
        <dbReference type="ARBA" id="ARBA00023235"/>
    </source>
</evidence>
<protein>
    <submittedName>
        <fullName evidence="2">Uncharacterized protein</fullName>
    </submittedName>
</protein>
<proteinExistence type="predicted"/>
<dbReference type="InterPro" id="IPR001920">
    <property type="entry name" value="Asp/Glu_race"/>
</dbReference>
<dbReference type="PANTHER" id="PTHR21198:SF7">
    <property type="entry name" value="ASPARTATE-GLUTAMATE RACEMASE FAMILY"/>
    <property type="match status" value="1"/>
</dbReference>
<accession>A0A7S0FD64</accession>
<evidence type="ECO:0000313" key="2">
    <source>
        <dbReference type="EMBL" id="CAD8353259.1"/>
    </source>
</evidence>
<sequence>MLTVGLLTGFSHVSGVDYYRGINEKASQLVPKGDHMAQNPPMIVVSMDRSKYTNLLIKSQESNDYAEIKEWLLQGVQRLHQAGAEFLVISPPSAHLCYSSVREAWPGFPVLHIGDTTAVAIRSFGFKTVGLLGFEEGMRARLEAHGLHVLVLPDAVSKKGVDIFFAELVHGKMSEEAKAAFIGGCRDLFVAGGQAVVLGTPEIEALVQQRDVPDIPLICPVEHHVAAAANVAVGQAWVEDFAPPWS</sequence>
<reference evidence="2" key="1">
    <citation type="submission" date="2021-01" db="EMBL/GenBank/DDBJ databases">
        <authorList>
            <person name="Corre E."/>
            <person name="Pelletier E."/>
            <person name="Niang G."/>
            <person name="Scheremetjew M."/>
            <person name="Finn R."/>
            <person name="Kale V."/>
            <person name="Holt S."/>
            <person name="Cochrane G."/>
            <person name="Meng A."/>
            <person name="Brown T."/>
            <person name="Cohen L."/>
        </authorList>
    </citation>
    <scope>NUCLEOTIDE SEQUENCE</scope>
    <source>
        <strain evidence="2">Pbaha01</strain>
    </source>
</reference>
<dbReference type="InterPro" id="IPR015942">
    <property type="entry name" value="Asp/Glu/hydantoin_racemase"/>
</dbReference>
<dbReference type="Pfam" id="PF01177">
    <property type="entry name" value="Asp_Glu_race"/>
    <property type="match status" value="1"/>
</dbReference>
<dbReference type="EMBL" id="HBEG01014146">
    <property type="protein sequence ID" value="CAD8353259.1"/>
    <property type="molecule type" value="Transcribed_RNA"/>
</dbReference>
<name>A0A7S0FD64_9DINO</name>
<gene>
    <name evidence="2" type="ORF">PBAH0796_LOCUS8626</name>
</gene>
<dbReference type="Gene3D" id="3.40.50.1860">
    <property type="match status" value="2"/>
</dbReference>
<dbReference type="AlphaFoldDB" id="A0A7S0FD64"/>
<dbReference type="GO" id="GO:0047661">
    <property type="term" value="F:amino-acid racemase activity"/>
    <property type="evidence" value="ECO:0007669"/>
    <property type="project" value="InterPro"/>
</dbReference>